<dbReference type="EMBL" id="RHJS01000002">
    <property type="protein sequence ID" value="RRK34647.1"/>
    <property type="molecule type" value="Genomic_DNA"/>
</dbReference>
<sequence>MRTAQKKQLEDFMELLEQAQDEIKNAIEQKKIENALRLLGDCQEGAISVGNLIEKTEGEDAAAIQLIEDYCELVYQIHEKLSEGAGINVTKIYKLLRQSFFKINHEIRHNIKVRREVVFLPYKASMWDSLESVWQAADDDPDCDAFVIPIPYYDRKSDGSFDVLHYEADLYPDYVPVTKYENYDFENRKPDMIFIHSPYDDCNYVTSVPPFFYSKNLKRFTDCLVYVPYFILSEIDPENQREVKGMEHFCTVPGVMNADKVVVQSEDMRKIYVNVLTEAAGTDSRKYWEDKILGLGSPKIDKILGTKKEELKIPEEWRKIIQKPDGSRKKIILYNTSVSALLHYGEAMLEKMKSVFDIFYKNREDVAFFWRPHPLIEATIKSMRPGLWADYQQLVNRYLADGWGIYDDTPNIDRAILLSDAYYGDRSSVIQLCQKIGLPIMIQNVEM</sequence>
<keyword evidence="1" id="KW-0175">Coiled coil</keyword>
<keyword evidence="3" id="KW-1185">Reference proteome</keyword>
<gene>
    <name evidence="2" type="ORF">EBB54_27395</name>
</gene>
<protein>
    <recommendedName>
        <fullName evidence="4">CDP-Glycerol:Poly(Glycerophosphate) glycerophosphotransferase</fullName>
    </recommendedName>
</protein>
<evidence type="ECO:0000313" key="3">
    <source>
        <dbReference type="Proteomes" id="UP000274920"/>
    </source>
</evidence>
<evidence type="ECO:0000313" key="2">
    <source>
        <dbReference type="EMBL" id="RRK34647.1"/>
    </source>
</evidence>
<evidence type="ECO:0000256" key="1">
    <source>
        <dbReference type="SAM" id="Coils"/>
    </source>
</evidence>
<reference evidence="2" key="1">
    <citation type="submission" date="2018-10" db="EMBL/GenBank/DDBJ databases">
        <title>Schaedlerella arabinophila gen. nov. sp. nov., isolated from the mouse intestinal tract and comparative analysis with the genome of the closely related altered Schaedler flora strain ASF502.</title>
        <authorList>
            <person name="Miyake S."/>
            <person name="Soh M."/>
            <person name="Seedorf H."/>
        </authorList>
    </citation>
    <scope>NUCLEOTIDE SEQUENCE [LARGE SCALE GENOMIC DNA]</scope>
    <source>
        <strain evidence="2">DSM 106076</strain>
    </source>
</reference>
<organism evidence="2 3">
    <name type="scientific">Schaedlerella arabinosiphila</name>
    <dbReference type="NCBI Taxonomy" id="2044587"/>
    <lineage>
        <taxon>Bacteria</taxon>
        <taxon>Bacillati</taxon>
        <taxon>Bacillota</taxon>
        <taxon>Clostridia</taxon>
        <taxon>Lachnospirales</taxon>
        <taxon>Lachnospiraceae</taxon>
        <taxon>Schaedlerella</taxon>
    </lineage>
</organism>
<name>A0A3R8L1S1_9FIRM</name>
<dbReference type="Proteomes" id="UP000274920">
    <property type="component" value="Unassembled WGS sequence"/>
</dbReference>
<accession>A0A3R8L1S1</accession>
<feature type="coiled-coil region" evidence="1">
    <location>
        <begin position="2"/>
        <end position="36"/>
    </location>
</feature>
<evidence type="ECO:0008006" key="4">
    <source>
        <dbReference type="Google" id="ProtNLM"/>
    </source>
</evidence>
<comment type="caution">
    <text evidence="2">The sequence shown here is derived from an EMBL/GenBank/DDBJ whole genome shotgun (WGS) entry which is preliminary data.</text>
</comment>
<dbReference type="AlphaFoldDB" id="A0A3R8L1S1"/>
<proteinExistence type="predicted"/>
<dbReference type="RefSeq" id="WP_125129738.1">
    <property type="nucleotide sequence ID" value="NZ_RHJS01000002.1"/>
</dbReference>